<dbReference type="CDD" id="cd00158">
    <property type="entry name" value="RHOD"/>
    <property type="match status" value="1"/>
</dbReference>
<evidence type="ECO:0000313" key="2">
    <source>
        <dbReference type="Proteomes" id="UP000190868"/>
    </source>
</evidence>
<keyword evidence="1" id="KW-0808">Transferase</keyword>
<keyword evidence="2" id="KW-1185">Reference proteome</keyword>
<dbReference type="AlphaFoldDB" id="A0A1S6U9M7"/>
<sequence length="124" mass="13823">MNKSLLPFACCATLFGEIVSIPADIDNISKIDQIVDIRTPAEWRETGIIKGAKTITLINDKNEFMDSLKSSIDIKKPFALICRSGHRSMMATHMIDSPDIKVINLEGGMMKIMSEGYKTVPYKD</sequence>
<dbReference type="KEGG" id="cpin:CPIN18020_1610"/>
<accession>A0A1S6U9M7</accession>
<name>A0A1S6U9M7_9BACT</name>
<gene>
    <name evidence="1" type="ORF">CPIN18021_1664</name>
</gene>
<proteinExistence type="predicted"/>
<dbReference type="PROSITE" id="PS50206">
    <property type="entry name" value="RHODANESE_3"/>
    <property type="match status" value="1"/>
</dbReference>
<dbReference type="SUPFAM" id="SSF52821">
    <property type="entry name" value="Rhodanese/Cell cycle control phosphatase"/>
    <property type="match status" value="1"/>
</dbReference>
<dbReference type="Proteomes" id="UP000190868">
    <property type="component" value="Chromosome"/>
</dbReference>
<dbReference type="GO" id="GO:0016740">
    <property type="term" value="F:transferase activity"/>
    <property type="evidence" value="ECO:0007669"/>
    <property type="project" value="UniProtKB-KW"/>
</dbReference>
<dbReference type="Gene3D" id="3.40.250.10">
    <property type="entry name" value="Rhodanese-like domain"/>
    <property type="match status" value="1"/>
</dbReference>
<organism evidence="1 2">
    <name type="scientific">Campylobacter pinnipediorum subsp. caledonicus</name>
    <dbReference type="NCBI Taxonomy" id="1874362"/>
    <lineage>
        <taxon>Bacteria</taxon>
        <taxon>Pseudomonadati</taxon>
        <taxon>Campylobacterota</taxon>
        <taxon>Epsilonproteobacteria</taxon>
        <taxon>Campylobacterales</taxon>
        <taxon>Campylobacteraceae</taxon>
        <taxon>Campylobacter</taxon>
    </lineage>
</organism>
<dbReference type="Pfam" id="PF00581">
    <property type="entry name" value="Rhodanese"/>
    <property type="match status" value="1"/>
</dbReference>
<evidence type="ECO:0000313" key="1">
    <source>
        <dbReference type="EMBL" id="AQW88443.1"/>
    </source>
</evidence>
<dbReference type="EMBL" id="CP017258">
    <property type="protein sequence ID" value="AQW88443.1"/>
    <property type="molecule type" value="Genomic_DNA"/>
</dbReference>
<dbReference type="GeneID" id="56567250"/>
<dbReference type="SMART" id="SM00450">
    <property type="entry name" value="RHOD"/>
    <property type="match status" value="1"/>
</dbReference>
<reference evidence="2" key="1">
    <citation type="submission" date="2016-09" db="EMBL/GenBank/DDBJ databases">
        <title>Comparative genomics of the Campylobacter concisus group.</title>
        <authorList>
            <person name="Miller W.G."/>
            <person name="Yee E."/>
            <person name="Chapman M.H."/>
            <person name="Huynh S."/>
            <person name="Bono J.L."/>
            <person name="On S.L.W."/>
            <person name="StLeger J."/>
            <person name="Foster G."/>
            <person name="Parker C.T."/>
        </authorList>
    </citation>
    <scope>NUCLEOTIDE SEQUENCE [LARGE SCALE GENOMIC DNA]</scope>
    <source>
        <strain evidence="2">RM18021</strain>
    </source>
</reference>
<dbReference type="InterPro" id="IPR001763">
    <property type="entry name" value="Rhodanese-like_dom"/>
</dbReference>
<protein>
    <submittedName>
        <fullName evidence="1">Putative rhodanese-related sulfurtransferase</fullName>
    </submittedName>
</protein>
<dbReference type="RefSeq" id="WP_078423935.1">
    <property type="nucleotide sequence ID" value="NZ_CP017018.1"/>
</dbReference>
<dbReference type="InterPro" id="IPR036873">
    <property type="entry name" value="Rhodanese-like_dom_sf"/>
</dbReference>